<gene>
    <name evidence="1" type="ORF">ACFOW7_07815</name>
</gene>
<evidence type="ECO:0000313" key="2">
    <source>
        <dbReference type="Proteomes" id="UP001595791"/>
    </source>
</evidence>
<comment type="caution">
    <text evidence="1">The sequence shown here is derived from an EMBL/GenBank/DDBJ whole genome shotgun (WGS) entry which is preliminary data.</text>
</comment>
<name>A0ABV8MQD3_9NEIS</name>
<evidence type="ECO:0000313" key="1">
    <source>
        <dbReference type="EMBL" id="MFC4159262.1"/>
    </source>
</evidence>
<dbReference type="Gene3D" id="1.25.40.10">
    <property type="entry name" value="Tetratricopeptide repeat domain"/>
    <property type="match status" value="1"/>
</dbReference>
<protein>
    <recommendedName>
        <fullName evidence="3">Tetratricopeptide repeat protein</fullName>
    </recommendedName>
</protein>
<dbReference type="InterPro" id="IPR011990">
    <property type="entry name" value="TPR-like_helical_dom_sf"/>
</dbReference>
<organism evidence="1 2">
    <name type="scientific">Chitinimonas lacunae</name>
    <dbReference type="NCBI Taxonomy" id="1963018"/>
    <lineage>
        <taxon>Bacteria</taxon>
        <taxon>Pseudomonadati</taxon>
        <taxon>Pseudomonadota</taxon>
        <taxon>Betaproteobacteria</taxon>
        <taxon>Neisseriales</taxon>
        <taxon>Chitinibacteraceae</taxon>
        <taxon>Chitinimonas</taxon>
    </lineage>
</organism>
<dbReference type="Proteomes" id="UP001595791">
    <property type="component" value="Unassembled WGS sequence"/>
</dbReference>
<sequence>MRPIDCPGPADLLAALNRCWLNHLADPRGSFLSAAELAGRAVAVDAPALHGWARLVQGLAGYRFQAAADTRRVFADALASLNACGDSRGARLARLGEPIALLREARRAEALSWFEALQPSFQADPADPDAFFVYHGLAVCAIYAGRIDEALTQFGRLFKLTEQPELKGFARAIVCVNVQPLLLPLEEYSLALHFSSEAEPILAPYPHHPLHVIVQSHRISSLLRLARRSEAQALLEVLLPRARLEPMAAQAVLINATELFIELRDFDRARLLLAESRLHARAPSEYAHCDWAEGALARAEGRPDEALVLLREACAKLDRVREANTTVRSLVFRDMAELLGERGQASESARWQVAYDLEIEALTEARTRARRIWSHWSGLSAYSF</sequence>
<accession>A0ABV8MQD3</accession>
<evidence type="ECO:0008006" key="3">
    <source>
        <dbReference type="Google" id="ProtNLM"/>
    </source>
</evidence>
<proteinExistence type="predicted"/>
<keyword evidence="2" id="KW-1185">Reference proteome</keyword>
<dbReference type="RefSeq" id="WP_378162835.1">
    <property type="nucleotide sequence ID" value="NZ_JBHSBU010000001.1"/>
</dbReference>
<dbReference type="SUPFAM" id="SSF48452">
    <property type="entry name" value="TPR-like"/>
    <property type="match status" value="2"/>
</dbReference>
<reference evidence="2" key="1">
    <citation type="journal article" date="2019" name="Int. J. Syst. Evol. Microbiol.">
        <title>The Global Catalogue of Microorganisms (GCM) 10K type strain sequencing project: providing services to taxonomists for standard genome sequencing and annotation.</title>
        <authorList>
            <consortium name="The Broad Institute Genomics Platform"/>
            <consortium name="The Broad Institute Genome Sequencing Center for Infectious Disease"/>
            <person name="Wu L."/>
            <person name="Ma J."/>
        </authorList>
    </citation>
    <scope>NUCLEOTIDE SEQUENCE [LARGE SCALE GENOMIC DNA]</scope>
    <source>
        <strain evidence="2">LMG 29894</strain>
    </source>
</reference>
<dbReference type="EMBL" id="JBHSBU010000001">
    <property type="protein sequence ID" value="MFC4159262.1"/>
    <property type="molecule type" value="Genomic_DNA"/>
</dbReference>